<sequence length="56" mass="5842">MLADRFAVTVAVDVLHDLVRGQVAGFGNAVVVVNAVIVENPADSAAHRRGPDTWSG</sequence>
<organism evidence="1 2">
    <name type="scientific">Mycolicibacterium sediminis</name>
    <dbReference type="NCBI Taxonomy" id="1286180"/>
    <lineage>
        <taxon>Bacteria</taxon>
        <taxon>Bacillati</taxon>
        <taxon>Actinomycetota</taxon>
        <taxon>Actinomycetes</taxon>
        <taxon>Mycobacteriales</taxon>
        <taxon>Mycobacteriaceae</taxon>
        <taxon>Mycolicibacterium</taxon>
    </lineage>
</organism>
<evidence type="ECO:0000313" key="1">
    <source>
        <dbReference type="EMBL" id="BBY28747.1"/>
    </source>
</evidence>
<dbReference type="Proteomes" id="UP000467193">
    <property type="component" value="Chromosome"/>
</dbReference>
<dbReference type="AlphaFoldDB" id="A0A7I7QS06"/>
<accession>A0A7I7QS06</accession>
<protein>
    <submittedName>
        <fullName evidence="1">Uncharacterized protein</fullName>
    </submittedName>
</protein>
<dbReference type="EMBL" id="AP022588">
    <property type="protein sequence ID" value="BBY28747.1"/>
    <property type="molecule type" value="Genomic_DNA"/>
</dbReference>
<evidence type="ECO:0000313" key="2">
    <source>
        <dbReference type="Proteomes" id="UP000467193"/>
    </source>
</evidence>
<name>A0A7I7QS06_9MYCO</name>
<dbReference type="KEGG" id="msei:MSEDJ_28430"/>
<keyword evidence="2" id="KW-1185">Reference proteome</keyword>
<reference evidence="1 2" key="1">
    <citation type="journal article" date="2019" name="Emerg. Microbes Infect.">
        <title>Comprehensive subspecies identification of 175 nontuberculous mycobacteria species based on 7547 genomic profiles.</title>
        <authorList>
            <person name="Matsumoto Y."/>
            <person name="Kinjo T."/>
            <person name="Motooka D."/>
            <person name="Nabeya D."/>
            <person name="Jung N."/>
            <person name="Uechi K."/>
            <person name="Horii T."/>
            <person name="Iida T."/>
            <person name="Fujita J."/>
            <person name="Nakamura S."/>
        </authorList>
    </citation>
    <scope>NUCLEOTIDE SEQUENCE [LARGE SCALE GENOMIC DNA]</scope>
    <source>
        <strain evidence="1 2">JCM 17899</strain>
    </source>
</reference>
<proteinExistence type="predicted"/>
<gene>
    <name evidence="1" type="ORF">MSEDJ_28430</name>
</gene>